<evidence type="ECO:0000256" key="1">
    <source>
        <dbReference type="SAM" id="MobiDB-lite"/>
    </source>
</evidence>
<feature type="region of interest" description="Disordered" evidence="1">
    <location>
        <begin position="1"/>
        <end position="22"/>
    </location>
</feature>
<sequence>MQHVSPLNKSTKVGNLGRSPPNFLEQLDLLASL</sequence>
<dbReference type="EMBL" id="OV725077">
    <property type="protein sequence ID" value="CAH1392342.1"/>
    <property type="molecule type" value="Genomic_DNA"/>
</dbReference>
<accession>A0A9P0H3U9</accession>
<name>A0A9P0H3U9_NEZVI</name>
<dbReference type="AlphaFoldDB" id="A0A9P0H3U9"/>
<evidence type="ECO:0000313" key="3">
    <source>
        <dbReference type="Proteomes" id="UP001152798"/>
    </source>
</evidence>
<protein>
    <submittedName>
        <fullName evidence="2">Uncharacterized protein</fullName>
    </submittedName>
</protein>
<evidence type="ECO:0000313" key="2">
    <source>
        <dbReference type="EMBL" id="CAH1392342.1"/>
    </source>
</evidence>
<dbReference type="Proteomes" id="UP001152798">
    <property type="component" value="Chromosome 1"/>
</dbReference>
<gene>
    <name evidence="2" type="ORF">NEZAVI_LOCUS3185</name>
</gene>
<feature type="compositionally biased region" description="Polar residues" evidence="1">
    <location>
        <begin position="1"/>
        <end position="13"/>
    </location>
</feature>
<organism evidence="2 3">
    <name type="scientific">Nezara viridula</name>
    <name type="common">Southern green stink bug</name>
    <name type="synonym">Cimex viridulus</name>
    <dbReference type="NCBI Taxonomy" id="85310"/>
    <lineage>
        <taxon>Eukaryota</taxon>
        <taxon>Metazoa</taxon>
        <taxon>Ecdysozoa</taxon>
        <taxon>Arthropoda</taxon>
        <taxon>Hexapoda</taxon>
        <taxon>Insecta</taxon>
        <taxon>Pterygota</taxon>
        <taxon>Neoptera</taxon>
        <taxon>Paraneoptera</taxon>
        <taxon>Hemiptera</taxon>
        <taxon>Heteroptera</taxon>
        <taxon>Panheteroptera</taxon>
        <taxon>Pentatomomorpha</taxon>
        <taxon>Pentatomoidea</taxon>
        <taxon>Pentatomidae</taxon>
        <taxon>Pentatominae</taxon>
        <taxon>Nezara</taxon>
    </lineage>
</organism>
<keyword evidence="3" id="KW-1185">Reference proteome</keyword>
<dbReference type="OrthoDB" id="10448410at2759"/>
<reference evidence="2" key="1">
    <citation type="submission" date="2022-01" db="EMBL/GenBank/DDBJ databases">
        <authorList>
            <person name="King R."/>
        </authorList>
    </citation>
    <scope>NUCLEOTIDE SEQUENCE</scope>
</reference>
<proteinExistence type="predicted"/>